<evidence type="ECO:0000313" key="1">
    <source>
        <dbReference type="EMBL" id="SVD53855.1"/>
    </source>
</evidence>
<reference evidence="1" key="1">
    <citation type="submission" date="2018-05" db="EMBL/GenBank/DDBJ databases">
        <authorList>
            <person name="Lanie J.A."/>
            <person name="Ng W.-L."/>
            <person name="Kazmierczak K.M."/>
            <person name="Andrzejewski T.M."/>
            <person name="Davidsen T.M."/>
            <person name="Wayne K.J."/>
            <person name="Tettelin H."/>
            <person name="Glass J.I."/>
            <person name="Rusch D."/>
            <person name="Podicherti R."/>
            <person name="Tsui H.-C.T."/>
            <person name="Winkler M.E."/>
        </authorList>
    </citation>
    <scope>NUCLEOTIDE SEQUENCE</scope>
</reference>
<proteinExistence type="predicted"/>
<protein>
    <submittedName>
        <fullName evidence="1">Uncharacterized protein</fullName>
    </submittedName>
</protein>
<dbReference type="AlphaFoldDB" id="A0A382W676"/>
<name>A0A382W676_9ZZZZ</name>
<gene>
    <name evidence="1" type="ORF">METZ01_LOCUS406709</name>
</gene>
<sequence>MKITGVADLCDKTKQKSLIDALTRFKKN</sequence>
<accession>A0A382W676</accession>
<organism evidence="1">
    <name type="scientific">marine metagenome</name>
    <dbReference type="NCBI Taxonomy" id="408172"/>
    <lineage>
        <taxon>unclassified sequences</taxon>
        <taxon>metagenomes</taxon>
        <taxon>ecological metagenomes</taxon>
    </lineage>
</organism>
<dbReference type="EMBL" id="UINC01157070">
    <property type="protein sequence ID" value="SVD53855.1"/>
    <property type="molecule type" value="Genomic_DNA"/>
</dbReference>